<keyword evidence="2" id="KW-1185">Reference proteome</keyword>
<gene>
    <name evidence="1" type="ORF">CHARACLAT_011468</name>
</gene>
<comment type="caution">
    <text evidence="1">The sequence shown here is derived from an EMBL/GenBank/DDBJ whole genome shotgun (WGS) entry which is preliminary data.</text>
</comment>
<name>A0ABU7F397_9TELE</name>
<sequence length="159" mass="17444">MNEADPQSTPRHPSGSFLETGKLLLLKLKSPFPFMAPIGKRVGEGKEGGGELLSQPRPDGLTEIICPKNGSERVDVALVYPPTPTATSPKDTSSHTFSAVHHHHQRSWLSKHRGTHSTFRCVGQCLLASPQCRRRSFSAATHQFSLAPDVLTLLPKFLR</sequence>
<dbReference type="EMBL" id="JAHUTJ010074539">
    <property type="protein sequence ID" value="MED6293521.1"/>
    <property type="molecule type" value="Genomic_DNA"/>
</dbReference>
<proteinExistence type="predicted"/>
<dbReference type="Proteomes" id="UP001352852">
    <property type="component" value="Unassembled WGS sequence"/>
</dbReference>
<evidence type="ECO:0000313" key="1">
    <source>
        <dbReference type="EMBL" id="MED6293521.1"/>
    </source>
</evidence>
<organism evidence="1 2">
    <name type="scientific">Characodon lateralis</name>
    <dbReference type="NCBI Taxonomy" id="208331"/>
    <lineage>
        <taxon>Eukaryota</taxon>
        <taxon>Metazoa</taxon>
        <taxon>Chordata</taxon>
        <taxon>Craniata</taxon>
        <taxon>Vertebrata</taxon>
        <taxon>Euteleostomi</taxon>
        <taxon>Actinopterygii</taxon>
        <taxon>Neopterygii</taxon>
        <taxon>Teleostei</taxon>
        <taxon>Neoteleostei</taxon>
        <taxon>Acanthomorphata</taxon>
        <taxon>Ovalentaria</taxon>
        <taxon>Atherinomorphae</taxon>
        <taxon>Cyprinodontiformes</taxon>
        <taxon>Goodeidae</taxon>
        <taxon>Characodon</taxon>
    </lineage>
</organism>
<protein>
    <submittedName>
        <fullName evidence="1">Uncharacterized protein</fullName>
    </submittedName>
</protein>
<reference evidence="1 2" key="1">
    <citation type="submission" date="2021-06" db="EMBL/GenBank/DDBJ databases">
        <authorList>
            <person name="Palmer J.M."/>
        </authorList>
    </citation>
    <scope>NUCLEOTIDE SEQUENCE [LARGE SCALE GENOMIC DNA]</scope>
    <source>
        <strain evidence="1 2">CL_MEX2019</strain>
        <tissue evidence="1">Muscle</tissue>
    </source>
</reference>
<evidence type="ECO:0000313" key="2">
    <source>
        <dbReference type="Proteomes" id="UP001352852"/>
    </source>
</evidence>
<accession>A0ABU7F397</accession>